<dbReference type="Pfam" id="PF14712">
    <property type="entry name" value="Snapin_Pallidin"/>
    <property type="match status" value="1"/>
</dbReference>
<protein>
    <recommendedName>
        <fullName evidence="3">Biogenesis of lysosome-related organelles complex 1 subunit 7</fullName>
    </recommendedName>
</protein>
<dbReference type="InterPro" id="IPR017246">
    <property type="entry name" value="Snapin"/>
</dbReference>
<dbReference type="AlphaFoldDB" id="A0AAV8RMC6"/>
<dbReference type="GO" id="GO:0007040">
    <property type="term" value="P:lysosome organization"/>
    <property type="evidence" value="ECO:0007669"/>
    <property type="project" value="TreeGrafter"/>
</dbReference>
<comment type="caution">
    <text evidence="5">The sequence shown here is derived from an EMBL/GenBank/DDBJ whole genome shotgun (WGS) entry which is preliminary data.</text>
</comment>
<dbReference type="PANTHER" id="PTHR31305">
    <property type="entry name" value="SNARE-ASSOCIATED PROTEIN SNAPIN"/>
    <property type="match status" value="1"/>
</dbReference>
<proteinExistence type="inferred from homology"/>
<dbReference type="InterPro" id="IPR028119">
    <property type="entry name" value="Snapin/Pallidin/Snn1"/>
</dbReference>
<evidence type="ECO:0000256" key="2">
    <source>
        <dbReference type="ARBA" id="ARBA00023054"/>
    </source>
</evidence>
<keyword evidence="6" id="KW-1185">Reference proteome</keyword>
<gene>
    <name evidence="5" type="ORF">OPV22_000116</name>
</gene>
<evidence type="ECO:0000313" key="5">
    <source>
        <dbReference type="EMBL" id="KAJ8509682.1"/>
    </source>
</evidence>
<dbReference type="GO" id="GO:0032418">
    <property type="term" value="P:lysosome localization"/>
    <property type="evidence" value="ECO:0007669"/>
    <property type="project" value="TreeGrafter"/>
</dbReference>
<accession>A0AAV8RMC6</accession>
<keyword evidence="2" id="KW-0175">Coiled coil</keyword>
<evidence type="ECO:0000313" key="6">
    <source>
        <dbReference type="Proteomes" id="UP001222027"/>
    </source>
</evidence>
<dbReference type="GO" id="GO:0006886">
    <property type="term" value="P:intracellular protein transport"/>
    <property type="evidence" value="ECO:0007669"/>
    <property type="project" value="InterPro"/>
</dbReference>
<organism evidence="5 6">
    <name type="scientific">Ensete ventricosum</name>
    <name type="common">Abyssinian banana</name>
    <name type="synonym">Musa ensete</name>
    <dbReference type="NCBI Taxonomy" id="4639"/>
    <lineage>
        <taxon>Eukaryota</taxon>
        <taxon>Viridiplantae</taxon>
        <taxon>Streptophyta</taxon>
        <taxon>Embryophyta</taxon>
        <taxon>Tracheophyta</taxon>
        <taxon>Spermatophyta</taxon>
        <taxon>Magnoliopsida</taxon>
        <taxon>Liliopsida</taxon>
        <taxon>Zingiberales</taxon>
        <taxon>Musaceae</taxon>
        <taxon>Ensete</taxon>
    </lineage>
</organism>
<comment type="similarity">
    <text evidence="1">Belongs to the SNAPIN family.</text>
</comment>
<dbReference type="GO" id="GO:0000149">
    <property type="term" value="F:SNARE binding"/>
    <property type="evidence" value="ECO:0007669"/>
    <property type="project" value="TreeGrafter"/>
</dbReference>
<dbReference type="GO" id="GO:0099078">
    <property type="term" value="C:BORC complex"/>
    <property type="evidence" value="ECO:0007669"/>
    <property type="project" value="TreeGrafter"/>
</dbReference>
<sequence length="167" mass="17468">MDGSDRPALPASASSVPPPSGGGGVDGAEGPARGREGCEALAGAFASTLGAVMREFDSRAEGVDRSQDELSSSLDRLAGELDKLLEDAPDASITWIECSLLMIAHRYSSHIQEVQNNKETSIPGAELAALFNLEICQFFVLASACTYLSDSLHQILMGALARAATLN</sequence>
<feature type="region of interest" description="Disordered" evidence="4">
    <location>
        <begin position="1"/>
        <end position="36"/>
    </location>
</feature>
<dbReference type="GO" id="GO:0031083">
    <property type="term" value="C:BLOC-1 complex"/>
    <property type="evidence" value="ECO:0007669"/>
    <property type="project" value="InterPro"/>
</dbReference>
<dbReference type="PANTHER" id="PTHR31305:SF2">
    <property type="entry name" value="SNARE-ASSOCIATED PROTEIN SNAPIN"/>
    <property type="match status" value="1"/>
</dbReference>
<dbReference type="EMBL" id="JAQQAF010000001">
    <property type="protein sequence ID" value="KAJ8509682.1"/>
    <property type="molecule type" value="Genomic_DNA"/>
</dbReference>
<dbReference type="GO" id="GO:0008333">
    <property type="term" value="P:endosome to lysosome transport"/>
    <property type="evidence" value="ECO:0007669"/>
    <property type="project" value="TreeGrafter"/>
</dbReference>
<reference evidence="5 6" key="1">
    <citation type="submission" date="2022-12" db="EMBL/GenBank/DDBJ databases">
        <title>Chromosome-scale assembly of the Ensete ventricosum genome.</title>
        <authorList>
            <person name="Dussert Y."/>
            <person name="Stocks J."/>
            <person name="Wendawek A."/>
            <person name="Woldeyes F."/>
            <person name="Nichols R.A."/>
            <person name="Borrell J.S."/>
        </authorList>
    </citation>
    <scope>NUCLEOTIDE SEQUENCE [LARGE SCALE GENOMIC DNA]</scope>
    <source>
        <strain evidence="6">cv. Maze</strain>
        <tissue evidence="5">Seeds</tissue>
    </source>
</reference>
<evidence type="ECO:0000256" key="4">
    <source>
        <dbReference type="SAM" id="MobiDB-lite"/>
    </source>
</evidence>
<evidence type="ECO:0000256" key="3">
    <source>
        <dbReference type="ARBA" id="ARBA00033330"/>
    </source>
</evidence>
<name>A0AAV8RMC6_ENSVE</name>
<dbReference type="Proteomes" id="UP001222027">
    <property type="component" value="Unassembled WGS sequence"/>
</dbReference>
<evidence type="ECO:0000256" key="1">
    <source>
        <dbReference type="ARBA" id="ARBA00006111"/>
    </source>
</evidence>